<evidence type="ECO:0000313" key="18">
    <source>
        <dbReference type="Proteomes" id="UP000269431"/>
    </source>
</evidence>
<gene>
    <name evidence="11" type="ORF">HFC64_11445</name>
    <name evidence="12" type="ORF">SSOP1_3329</name>
    <name evidence="3" type="ORF">SULA_1011</name>
    <name evidence="1" type="ORF">SULB_1013</name>
    <name evidence="2" type="ORF">SULC_1012</name>
    <name evidence="4" type="ORF">SULG_04965</name>
    <name evidence="5" type="ORF">SULH_04965</name>
    <name evidence="6" type="ORF">SULI_04965</name>
    <name evidence="7" type="ORF">SULM_04965</name>
    <name evidence="8" type="ORF">SULN_04965</name>
    <name evidence="9" type="ORF">SULO_04975</name>
    <name evidence="10" type="ORF">SULZ_05210</name>
</gene>
<evidence type="ECO:0000313" key="23">
    <source>
        <dbReference type="Proteomes" id="UP000282269"/>
    </source>
</evidence>
<evidence type="ECO:0000313" key="10">
    <source>
        <dbReference type="EMBL" id="AZF83541.1"/>
    </source>
</evidence>
<dbReference type="Proteomes" id="UP000278715">
    <property type="component" value="Chromosome"/>
</dbReference>
<dbReference type="EMBL" id="CP011056">
    <property type="protein sequence ID" value="AKA76054.1"/>
    <property type="molecule type" value="Genomic_DNA"/>
</dbReference>
<evidence type="ECO:0000313" key="15">
    <source>
        <dbReference type="Proteomes" id="UP000033106"/>
    </source>
</evidence>
<accession>A0A0E3JX09</accession>
<dbReference type="Proteomes" id="UP000269431">
    <property type="component" value="Chromosome"/>
</dbReference>
<dbReference type="Proteomes" id="UP000033057">
    <property type="component" value="Chromosome"/>
</dbReference>
<reference evidence="12" key="2">
    <citation type="submission" date="2016-04" db="EMBL/GenBank/DDBJ databases">
        <authorList>
            <person name="Evans L.H."/>
            <person name="Alamgir A."/>
            <person name="Owens N."/>
            <person name="Weber N.D."/>
            <person name="Virtaneva K."/>
            <person name="Barbian K."/>
            <person name="Babar A."/>
            <person name="Rosenke K."/>
        </authorList>
    </citation>
    <scope>NUCLEOTIDE SEQUENCE</scope>
    <source>
        <strain evidence="12">P1</strain>
    </source>
</reference>
<evidence type="ECO:0000313" key="2">
    <source>
        <dbReference type="EMBL" id="AKA76054.1"/>
    </source>
</evidence>
<dbReference type="Proteomes" id="UP000033085">
    <property type="component" value="Chromosome"/>
</dbReference>
<dbReference type="EMBL" id="CP033238">
    <property type="protein sequence ID" value="AZF75688.1"/>
    <property type="molecule type" value="Genomic_DNA"/>
</dbReference>
<dbReference type="KEGG" id="ssoa:SULA_1011"/>
<dbReference type="Proteomes" id="UP000594632">
    <property type="component" value="Chromosome"/>
</dbReference>
<dbReference type="Proteomes" id="UP000076770">
    <property type="component" value="Chromosome i"/>
</dbReference>
<evidence type="ECO:0000313" key="12">
    <source>
        <dbReference type="EMBL" id="SAI86883.1"/>
    </source>
</evidence>
<reference evidence="17 18" key="4">
    <citation type="journal article" date="2018" name="Proc. Natl. Acad. Sci. U.S.A.">
        <title>Nonmutational mechanism of inheritance in the Archaeon Sulfolobus solfataricus.</title>
        <authorList>
            <person name="Payne S."/>
            <person name="McCarthy S."/>
            <person name="Johnson T."/>
            <person name="North E."/>
            <person name="Blum P."/>
        </authorList>
    </citation>
    <scope>NUCLEOTIDE SEQUENCE [LARGE SCALE GENOMIC DNA]</scope>
    <source>
        <strain evidence="5 17">SARC-H</strain>
        <strain evidence="6 21">SARC-I</strain>
        <strain evidence="8 22">SARC-N</strain>
        <strain evidence="9 23">SARC-O</strain>
        <strain evidence="10 18">SUL120</strain>
        <strain evidence="4 19">SULG</strain>
        <strain evidence="7 20">SULM</strain>
    </source>
</reference>
<reference evidence="13 14" key="1">
    <citation type="journal article" date="2015" name="Genome Announc.">
        <title>Complete Genome Sequence of Sulfolobus solfataricus Strain 98/2 and Evolved Derivatives.</title>
        <authorList>
            <person name="McCarthy S."/>
            <person name="Gradnigo J."/>
            <person name="Johnson T."/>
            <person name="Payne S."/>
            <person name="Lipzen A."/>
            <person name="Martin J."/>
            <person name="Schackwitz W."/>
            <person name="Moriyama E."/>
            <person name="Blum P."/>
        </authorList>
    </citation>
    <scope>NUCLEOTIDE SEQUENCE [LARGE SCALE GENOMIC DNA]</scope>
    <source>
        <strain evidence="13">98/2 SULC</strain>
        <strain evidence="1">SARC-B</strain>
        <strain evidence="2">SARC-C</strain>
        <strain evidence="3 15">SULA</strain>
        <strain evidence="14">SULB</strain>
    </source>
</reference>
<dbReference type="Proteomes" id="UP000267993">
    <property type="component" value="Chromosome"/>
</dbReference>
<protein>
    <recommendedName>
        <fullName evidence="25">PaREP1 family protein</fullName>
    </recommendedName>
</protein>
<evidence type="ECO:0008006" key="25">
    <source>
        <dbReference type="Google" id="ProtNLM"/>
    </source>
</evidence>
<evidence type="ECO:0000313" key="8">
    <source>
        <dbReference type="EMBL" id="AZF78295.1"/>
    </source>
</evidence>
<dbReference type="RefSeq" id="WP_009989664.1">
    <property type="nucleotide sequence ID" value="NZ_CP011055.2"/>
</dbReference>
<organism evidence="2 13">
    <name type="scientific">Saccharolobus solfataricus</name>
    <name type="common">Sulfolobus solfataricus</name>
    <dbReference type="NCBI Taxonomy" id="2287"/>
    <lineage>
        <taxon>Archaea</taxon>
        <taxon>Thermoproteota</taxon>
        <taxon>Thermoprotei</taxon>
        <taxon>Sulfolobales</taxon>
        <taxon>Sulfolobaceae</taxon>
        <taxon>Saccharolobus</taxon>
    </lineage>
</organism>
<dbReference type="Proteomes" id="UP000273443">
    <property type="component" value="Chromosome"/>
</dbReference>
<dbReference type="KEGG" id="ssof:SULC_1012"/>
<evidence type="ECO:0000313" key="20">
    <source>
        <dbReference type="Proteomes" id="UP000273443"/>
    </source>
</evidence>
<dbReference type="EMBL" id="CP033237">
    <property type="protein sequence ID" value="AZF73063.1"/>
    <property type="molecule type" value="Genomic_DNA"/>
</dbReference>
<evidence type="ECO:0000313" key="21">
    <source>
        <dbReference type="Proteomes" id="UP000275843"/>
    </source>
</evidence>
<evidence type="ECO:0000313" key="9">
    <source>
        <dbReference type="EMBL" id="AZF80901.1"/>
    </source>
</evidence>
<evidence type="ECO:0000313" key="13">
    <source>
        <dbReference type="Proteomes" id="UP000033057"/>
    </source>
</evidence>
<dbReference type="EMBL" id="CP011055">
    <property type="protein sequence ID" value="AKA73355.1"/>
    <property type="molecule type" value="Genomic_DNA"/>
</dbReference>
<name>A0A0E3JX09_SACSO</name>
<evidence type="ECO:0000313" key="1">
    <source>
        <dbReference type="EMBL" id="AKA73355.1"/>
    </source>
</evidence>
<dbReference type="Proteomes" id="UP000033106">
    <property type="component" value="Chromosome"/>
</dbReference>
<evidence type="ECO:0000313" key="11">
    <source>
        <dbReference type="EMBL" id="QPG50334.1"/>
    </source>
</evidence>
<evidence type="ECO:0000313" key="22">
    <source>
        <dbReference type="Proteomes" id="UP000278715"/>
    </source>
</evidence>
<evidence type="ECO:0000313" key="14">
    <source>
        <dbReference type="Proteomes" id="UP000033085"/>
    </source>
</evidence>
<dbReference type="Proteomes" id="UP000275843">
    <property type="component" value="Chromosome"/>
</dbReference>
<dbReference type="EMBL" id="CP011057">
    <property type="protein sequence ID" value="AKA78747.1"/>
    <property type="molecule type" value="Genomic_DNA"/>
</dbReference>
<evidence type="ECO:0000313" key="5">
    <source>
        <dbReference type="EMBL" id="AZF70443.1"/>
    </source>
</evidence>
<evidence type="ECO:0000313" key="16">
    <source>
        <dbReference type="Proteomes" id="UP000076770"/>
    </source>
</evidence>
<proteinExistence type="predicted"/>
<dbReference type="EMBL" id="LT549890">
    <property type="protein sequence ID" value="SAI86883.1"/>
    <property type="molecule type" value="Genomic_DNA"/>
</dbReference>
<dbReference type="GeneID" id="44128957"/>
<dbReference type="EMBL" id="CP033239">
    <property type="protein sequence ID" value="AZF78295.1"/>
    <property type="molecule type" value="Genomic_DNA"/>
</dbReference>
<dbReference type="Gene3D" id="1.20.120.330">
    <property type="entry name" value="Nucleotidyltransferases domain 2"/>
    <property type="match status" value="1"/>
</dbReference>
<dbReference type="Proteomes" id="UP000282269">
    <property type="component" value="Chromosome"/>
</dbReference>
<dbReference type="EMBL" id="CP050869">
    <property type="protein sequence ID" value="QPG50334.1"/>
    <property type="molecule type" value="Genomic_DNA"/>
</dbReference>
<dbReference type="EMBL" id="CP033235">
    <property type="protein sequence ID" value="AZF67823.1"/>
    <property type="molecule type" value="Genomic_DNA"/>
</dbReference>
<evidence type="ECO:0000313" key="7">
    <source>
        <dbReference type="EMBL" id="AZF75688.1"/>
    </source>
</evidence>
<reference evidence="2" key="5">
    <citation type="submission" date="2018-10" db="EMBL/GenBank/DDBJ databases">
        <authorList>
            <person name="McCarthy S."/>
            <person name="Gradnigo J."/>
            <person name="Johnson T."/>
            <person name="Payne S."/>
            <person name="Lipzen A."/>
            <person name="Schackwitz W."/>
            <person name="Martin J."/>
            <person name="Moriyama E."/>
            <person name="Blum P."/>
        </authorList>
    </citation>
    <scope>NUCLEOTIDE SEQUENCE</scope>
    <source>
        <strain evidence="1">SARC-B</strain>
        <strain evidence="2">SARC-C</strain>
        <strain evidence="3">SULA</strain>
    </source>
</reference>
<dbReference type="GeneID" id="1453257"/>
<dbReference type="EMBL" id="CP033240">
    <property type="protein sequence ID" value="AZF80901.1"/>
    <property type="molecule type" value="Genomic_DNA"/>
</dbReference>
<reference evidence="11 24" key="6">
    <citation type="journal article" date="2020" name="Nat. Commun.">
        <title>The structures of two archaeal type IV pili illuminate evolutionary relationships.</title>
        <authorList>
            <person name="Wang F."/>
            <person name="Baquero D.P."/>
            <person name="Su Z."/>
            <person name="Beltran L.C."/>
            <person name="Prangishvili D."/>
            <person name="Krupovic M."/>
            <person name="Egelman E.H."/>
        </authorList>
    </citation>
    <scope>NUCLEOTIDE SEQUENCE [LARGE SCALE GENOMIC DNA]</scope>
    <source>
        <strain evidence="11 24">POZ149</strain>
    </source>
</reference>
<dbReference type="AlphaFoldDB" id="A0A0E3JX09"/>
<dbReference type="OrthoDB" id="35408at2157"/>
<dbReference type="EMBL" id="CP033236">
    <property type="protein sequence ID" value="AZF70443.1"/>
    <property type="molecule type" value="Genomic_DNA"/>
</dbReference>
<reference evidence="16" key="3">
    <citation type="submission" date="2016-04" db="EMBL/GenBank/DDBJ databases">
        <authorList>
            <person name="Shah S.A."/>
            <person name="Garrett R.A."/>
        </authorList>
    </citation>
    <scope>NUCLEOTIDE SEQUENCE [LARGE SCALE GENOMIC DNA]</scope>
    <source>
        <strain evidence="16">ATCC 35091 / DSM 1616 / JCM 8930 / NBRC 15331 / P1</strain>
    </source>
</reference>
<dbReference type="EMBL" id="CP033241">
    <property type="protein sequence ID" value="AZF83541.1"/>
    <property type="molecule type" value="Genomic_DNA"/>
</dbReference>
<evidence type="ECO:0000313" key="17">
    <source>
        <dbReference type="Proteomes" id="UP000267993"/>
    </source>
</evidence>
<evidence type="ECO:0000313" key="6">
    <source>
        <dbReference type="EMBL" id="AZF73063.1"/>
    </source>
</evidence>
<dbReference type="KEGG" id="ssol:SULB_1013"/>
<evidence type="ECO:0000313" key="4">
    <source>
        <dbReference type="EMBL" id="AZF67823.1"/>
    </source>
</evidence>
<evidence type="ECO:0000313" key="3">
    <source>
        <dbReference type="EMBL" id="AKA78747.1"/>
    </source>
</evidence>
<evidence type="ECO:0000313" key="24">
    <source>
        <dbReference type="Proteomes" id="UP000594632"/>
    </source>
</evidence>
<dbReference type="OMA" id="DGYIFEF"/>
<dbReference type="Proteomes" id="UP000273194">
    <property type="component" value="Chromosome"/>
</dbReference>
<evidence type="ECO:0000313" key="19">
    <source>
        <dbReference type="Proteomes" id="UP000273194"/>
    </source>
</evidence>
<dbReference type="PATRIC" id="fig|2287.6.peg.1070"/>
<sequence>METLNESKKEFYTYFISTSKFYYDLSNTVNSPIVVCEMLYEAINAGIKLLSYYFSLQDKPRTEVVKELSSILGDWVEYYWNLGLTLHYDCYLSGNVDEDDIPLYENQVKDFISRVEEVVFG</sequence>